<dbReference type="RefSeq" id="WP_170131157.1">
    <property type="nucleotide sequence ID" value="NZ_QJSX01000017.1"/>
</dbReference>
<feature type="domain" description="N-acetyltransferase" evidence="1">
    <location>
        <begin position="132"/>
        <end position="270"/>
    </location>
</feature>
<reference evidence="2 3" key="1">
    <citation type="submission" date="2018-06" db="EMBL/GenBank/DDBJ databases">
        <title>Genomic Encyclopedia of Type Strains, Phase IV (KMG-IV): sequencing the most valuable type-strain genomes for metagenomic binning, comparative biology and taxonomic classification.</title>
        <authorList>
            <person name="Goeker M."/>
        </authorList>
    </citation>
    <scope>NUCLEOTIDE SEQUENCE [LARGE SCALE GENOMIC DNA]</scope>
    <source>
        <strain evidence="2 3">DSM 18048</strain>
    </source>
</reference>
<protein>
    <submittedName>
        <fullName evidence="2">Acetyltransferase (GNAT) family protein</fullName>
    </submittedName>
</protein>
<keyword evidence="3" id="KW-1185">Reference proteome</keyword>
<dbReference type="Proteomes" id="UP000248326">
    <property type="component" value="Unassembled WGS sequence"/>
</dbReference>
<name>A0A318S4Y9_9DEIO</name>
<organism evidence="2 3">
    <name type="scientific">Deinococcus yavapaiensis KR-236</name>
    <dbReference type="NCBI Taxonomy" id="694435"/>
    <lineage>
        <taxon>Bacteria</taxon>
        <taxon>Thermotogati</taxon>
        <taxon>Deinococcota</taxon>
        <taxon>Deinococci</taxon>
        <taxon>Deinococcales</taxon>
        <taxon>Deinococcaceae</taxon>
        <taxon>Deinococcus</taxon>
    </lineage>
</organism>
<gene>
    <name evidence="2" type="ORF">DES52_11751</name>
</gene>
<dbReference type="CDD" id="cd04301">
    <property type="entry name" value="NAT_SF"/>
    <property type="match status" value="1"/>
</dbReference>
<dbReference type="GO" id="GO:0016747">
    <property type="term" value="F:acyltransferase activity, transferring groups other than amino-acyl groups"/>
    <property type="evidence" value="ECO:0007669"/>
    <property type="project" value="InterPro"/>
</dbReference>
<dbReference type="Pfam" id="PF00583">
    <property type="entry name" value="Acetyltransf_1"/>
    <property type="match status" value="1"/>
</dbReference>
<dbReference type="InterPro" id="IPR016181">
    <property type="entry name" value="Acyl_CoA_acyltransferase"/>
</dbReference>
<sequence>MIVDEWMHLEEVEAQVLADLEAALGAHDRAHLGLTVKHVHGATMMLMARYAPIQEFNRVIGVGLQGPVTDAVLSDLRSAARDGDVANIMIGLHPRAQPSDLPQRLLDAGATPARAWVQMVRGANAMDVPGTFAIHEVDEENIDAFMNVFARGFGMPPDLQALAVATIGRFGWRHFLAFEEDVPVGCASLYQREEYAWLGNATTLPERRGRGVQSALIAFRVREAARSGARWVFTEVAEDLPNKPNPSEHNMRRAGFTVAYRREHFVLSTA</sequence>
<comment type="caution">
    <text evidence="2">The sequence shown here is derived from an EMBL/GenBank/DDBJ whole genome shotgun (WGS) entry which is preliminary data.</text>
</comment>
<evidence type="ECO:0000313" key="2">
    <source>
        <dbReference type="EMBL" id="PYE50533.1"/>
    </source>
</evidence>
<dbReference type="PROSITE" id="PS51186">
    <property type="entry name" value="GNAT"/>
    <property type="match status" value="1"/>
</dbReference>
<keyword evidence="2" id="KW-0808">Transferase</keyword>
<dbReference type="Gene3D" id="3.40.630.30">
    <property type="match status" value="1"/>
</dbReference>
<dbReference type="AlphaFoldDB" id="A0A318S4Y9"/>
<evidence type="ECO:0000259" key="1">
    <source>
        <dbReference type="PROSITE" id="PS51186"/>
    </source>
</evidence>
<dbReference type="SUPFAM" id="SSF55729">
    <property type="entry name" value="Acyl-CoA N-acyltransferases (Nat)"/>
    <property type="match status" value="1"/>
</dbReference>
<accession>A0A318S4Y9</accession>
<evidence type="ECO:0000313" key="3">
    <source>
        <dbReference type="Proteomes" id="UP000248326"/>
    </source>
</evidence>
<proteinExistence type="predicted"/>
<dbReference type="EMBL" id="QJSX01000017">
    <property type="protein sequence ID" value="PYE50533.1"/>
    <property type="molecule type" value="Genomic_DNA"/>
</dbReference>
<dbReference type="InterPro" id="IPR000182">
    <property type="entry name" value="GNAT_dom"/>
</dbReference>